<dbReference type="InterPro" id="IPR002347">
    <property type="entry name" value="SDR_fam"/>
</dbReference>
<sequence length="251" mass="26642">MSDSKVFLITGSATGLGRALAVKLAERGYRLALVDFNEQAGLETLSLSKERGAEAIFVKADVSREEDVKHYVEKTVEAFGRIDYFANNAGVMVPLRLLHEYELSEYDRVTGVNLKGAFLGLKYVIPVMLAGGGGRIVNTVSSNSFKPTAFNGLYSATKHGLAAMTKSIGQDYQDLNIRAVGVAPNVMNTNIAANAVTTLTEERMAKLGASTGPSLPATPEEIAEVVIFAATTGADMLNGTVVNCAGGEIFQ</sequence>
<keyword evidence="5" id="KW-1185">Reference proteome</keyword>
<dbReference type="PRINTS" id="PR00080">
    <property type="entry name" value="SDRFAMILY"/>
</dbReference>
<gene>
    <name evidence="4" type="ORF">H7B67_30025</name>
</gene>
<organism evidence="4 5">
    <name type="scientific">Cohnella thailandensis</name>
    <dbReference type="NCBI Taxonomy" id="557557"/>
    <lineage>
        <taxon>Bacteria</taxon>
        <taxon>Bacillati</taxon>
        <taxon>Bacillota</taxon>
        <taxon>Bacilli</taxon>
        <taxon>Bacillales</taxon>
        <taxon>Paenibacillaceae</taxon>
        <taxon>Cohnella</taxon>
    </lineage>
</organism>
<dbReference type="PROSITE" id="PS00061">
    <property type="entry name" value="ADH_SHORT"/>
    <property type="match status" value="1"/>
</dbReference>
<dbReference type="InterPro" id="IPR036291">
    <property type="entry name" value="NAD(P)-bd_dom_sf"/>
</dbReference>
<dbReference type="Gene3D" id="3.40.50.720">
    <property type="entry name" value="NAD(P)-binding Rossmann-like Domain"/>
    <property type="match status" value="1"/>
</dbReference>
<dbReference type="Proteomes" id="UP000535838">
    <property type="component" value="Unassembled WGS sequence"/>
</dbReference>
<dbReference type="RefSeq" id="WP_185123586.1">
    <property type="nucleotide sequence ID" value="NZ_JACJVQ010000032.1"/>
</dbReference>
<evidence type="ECO:0000256" key="2">
    <source>
        <dbReference type="ARBA" id="ARBA00023002"/>
    </source>
</evidence>
<dbReference type="InterPro" id="IPR020904">
    <property type="entry name" value="Sc_DH/Rdtase_CS"/>
</dbReference>
<dbReference type="AlphaFoldDB" id="A0A841TAY8"/>
<dbReference type="PANTHER" id="PTHR24321">
    <property type="entry name" value="DEHYDROGENASES, SHORT CHAIN"/>
    <property type="match status" value="1"/>
</dbReference>
<evidence type="ECO:0000256" key="3">
    <source>
        <dbReference type="RuleBase" id="RU000363"/>
    </source>
</evidence>
<dbReference type="GO" id="GO:0008206">
    <property type="term" value="P:bile acid metabolic process"/>
    <property type="evidence" value="ECO:0007669"/>
    <property type="project" value="UniProtKB-ARBA"/>
</dbReference>
<name>A0A841TAY8_9BACL</name>
<dbReference type="EMBL" id="JACJVQ010000032">
    <property type="protein sequence ID" value="MBB6638391.1"/>
    <property type="molecule type" value="Genomic_DNA"/>
</dbReference>
<dbReference type="PRINTS" id="PR00081">
    <property type="entry name" value="GDHRDH"/>
</dbReference>
<dbReference type="Pfam" id="PF00106">
    <property type="entry name" value="adh_short"/>
    <property type="match status" value="1"/>
</dbReference>
<proteinExistence type="inferred from homology"/>
<reference evidence="4 5" key="1">
    <citation type="submission" date="2020-08" db="EMBL/GenBank/DDBJ databases">
        <title>Cohnella phylogeny.</title>
        <authorList>
            <person name="Dunlap C."/>
        </authorList>
    </citation>
    <scope>NUCLEOTIDE SEQUENCE [LARGE SCALE GENOMIC DNA]</scope>
    <source>
        <strain evidence="4 5">DSM 25241</strain>
    </source>
</reference>
<accession>A0A841TAY8</accession>
<comment type="caution">
    <text evidence="4">The sequence shown here is derived from an EMBL/GenBank/DDBJ whole genome shotgun (WGS) entry which is preliminary data.</text>
</comment>
<dbReference type="FunFam" id="3.40.50.720:FF:000084">
    <property type="entry name" value="Short-chain dehydrogenase reductase"/>
    <property type="match status" value="1"/>
</dbReference>
<dbReference type="PANTHER" id="PTHR24321:SF8">
    <property type="entry name" value="ESTRADIOL 17-BETA-DEHYDROGENASE 8-RELATED"/>
    <property type="match status" value="1"/>
</dbReference>
<evidence type="ECO:0000313" key="4">
    <source>
        <dbReference type="EMBL" id="MBB6638391.1"/>
    </source>
</evidence>
<comment type="similarity">
    <text evidence="1 3">Belongs to the short-chain dehydrogenases/reductases (SDR) family.</text>
</comment>
<evidence type="ECO:0000256" key="1">
    <source>
        <dbReference type="ARBA" id="ARBA00006484"/>
    </source>
</evidence>
<keyword evidence="2" id="KW-0560">Oxidoreductase</keyword>
<dbReference type="CDD" id="cd05233">
    <property type="entry name" value="SDR_c"/>
    <property type="match status" value="1"/>
</dbReference>
<dbReference type="SUPFAM" id="SSF51735">
    <property type="entry name" value="NAD(P)-binding Rossmann-fold domains"/>
    <property type="match status" value="1"/>
</dbReference>
<evidence type="ECO:0000313" key="5">
    <source>
        <dbReference type="Proteomes" id="UP000535838"/>
    </source>
</evidence>
<dbReference type="GO" id="GO:0016491">
    <property type="term" value="F:oxidoreductase activity"/>
    <property type="evidence" value="ECO:0007669"/>
    <property type="project" value="UniProtKB-KW"/>
</dbReference>
<protein>
    <submittedName>
        <fullName evidence="4">SDR family oxidoreductase</fullName>
    </submittedName>
</protein>